<dbReference type="SUPFAM" id="SSF50998">
    <property type="entry name" value="Quinoprotein alcohol dehydrogenase-like"/>
    <property type="match status" value="1"/>
</dbReference>
<evidence type="ECO:0000256" key="3">
    <source>
        <dbReference type="ARBA" id="ARBA00022837"/>
    </source>
</evidence>
<dbReference type="GO" id="GO:0005509">
    <property type="term" value="F:calcium ion binding"/>
    <property type="evidence" value="ECO:0007669"/>
    <property type="project" value="InterPro"/>
</dbReference>
<dbReference type="PROSITE" id="PS50294">
    <property type="entry name" value="WD_REPEATS_REGION"/>
    <property type="match status" value="1"/>
</dbReference>
<evidence type="ECO:0000313" key="8">
    <source>
        <dbReference type="Proteomes" id="UP001165065"/>
    </source>
</evidence>
<dbReference type="Pfam" id="PF02342">
    <property type="entry name" value="TerD"/>
    <property type="match status" value="1"/>
</dbReference>
<dbReference type="SMART" id="SM00054">
    <property type="entry name" value="EFh"/>
    <property type="match status" value="3"/>
</dbReference>
<dbReference type="PANTHER" id="PTHR44324">
    <property type="entry name" value="WD40 REPEAT DOMAIN 95"/>
    <property type="match status" value="1"/>
</dbReference>
<comment type="caution">
    <text evidence="7">The sequence shown here is derived from an EMBL/GenBank/DDBJ whole genome shotgun (WGS) entry which is preliminary data.</text>
</comment>
<keyword evidence="2" id="KW-0677">Repeat</keyword>
<protein>
    <recommendedName>
        <fullName evidence="6">EF-hand domain-containing protein</fullName>
    </recommendedName>
</protein>
<feature type="domain" description="EF-hand" evidence="6">
    <location>
        <begin position="1559"/>
        <end position="1594"/>
    </location>
</feature>
<reference evidence="8" key="1">
    <citation type="journal article" date="2023" name="Commun. Biol.">
        <title>Genome analysis of Parmales, the sister group of diatoms, reveals the evolutionary specialization of diatoms from phago-mixotrophs to photoautotrophs.</title>
        <authorList>
            <person name="Ban H."/>
            <person name="Sato S."/>
            <person name="Yoshikawa S."/>
            <person name="Yamada K."/>
            <person name="Nakamura Y."/>
            <person name="Ichinomiya M."/>
            <person name="Sato N."/>
            <person name="Blanc-Mathieu R."/>
            <person name="Endo H."/>
            <person name="Kuwata A."/>
            <person name="Ogata H."/>
        </authorList>
    </citation>
    <scope>NUCLEOTIDE SEQUENCE [LARGE SCALE GENOMIC DNA]</scope>
</reference>
<dbReference type="Gene3D" id="2.60.60.30">
    <property type="entry name" value="sav2460 like domains"/>
    <property type="match status" value="1"/>
</dbReference>
<name>A0A9W7GSD4_9STRA</name>
<dbReference type="InterPro" id="IPR002048">
    <property type="entry name" value="EF_hand_dom"/>
</dbReference>
<gene>
    <name evidence="7" type="ORF">TrCOL_g9622</name>
</gene>
<feature type="repeat" description="WD" evidence="4">
    <location>
        <begin position="467"/>
        <end position="502"/>
    </location>
</feature>
<keyword evidence="3" id="KW-0106">Calcium</keyword>
<dbReference type="Pfam" id="PF13202">
    <property type="entry name" value="EF-hand_5"/>
    <property type="match status" value="1"/>
</dbReference>
<dbReference type="Gene3D" id="2.130.10.10">
    <property type="entry name" value="YVTN repeat-like/Quinoprotein amine dehydrogenase"/>
    <property type="match status" value="2"/>
</dbReference>
<dbReference type="OrthoDB" id="189968at2759"/>
<dbReference type="PANTHER" id="PTHR44324:SF4">
    <property type="entry name" value="WD40 REPEAT DOMAIN 95"/>
    <property type="match status" value="1"/>
</dbReference>
<dbReference type="CDD" id="cd06974">
    <property type="entry name" value="TerD_like"/>
    <property type="match status" value="1"/>
</dbReference>
<dbReference type="PROSITE" id="PS00018">
    <property type="entry name" value="EF_HAND_1"/>
    <property type="match status" value="2"/>
</dbReference>
<feature type="compositionally biased region" description="Low complexity" evidence="5">
    <location>
        <begin position="1343"/>
        <end position="1353"/>
    </location>
</feature>
<keyword evidence="8" id="KW-1185">Reference proteome</keyword>
<dbReference type="SUPFAM" id="SSF50978">
    <property type="entry name" value="WD40 repeat-like"/>
    <property type="match status" value="1"/>
</dbReference>
<dbReference type="InterPro" id="IPR018247">
    <property type="entry name" value="EF_Hand_1_Ca_BS"/>
</dbReference>
<feature type="region of interest" description="Disordered" evidence="5">
    <location>
        <begin position="1387"/>
        <end position="1406"/>
    </location>
</feature>
<dbReference type="SMART" id="SM00320">
    <property type="entry name" value="WD40"/>
    <property type="match status" value="8"/>
</dbReference>
<feature type="region of interest" description="Disordered" evidence="5">
    <location>
        <begin position="1094"/>
        <end position="1127"/>
    </location>
</feature>
<dbReference type="PROSITE" id="PS50082">
    <property type="entry name" value="WD_REPEATS_2"/>
    <property type="match status" value="2"/>
</dbReference>
<dbReference type="InterPro" id="IPR036322">
    <property type="entry name" value="WD40_repeat_dom_sf"/>
</dbReference>
<dbReference type="PROSITE" id="PS50222">
    <property type="entry name" value="EF_HAND_2"/>
    <property type="match status" value="3"/>
</dbReference>
<feature type="repeat" description="WD" evidence="4">
    <location>
        <begin position="976"/>
        <end position="1007"/>
    </location>
</feature>
<evidence type="ECO:0000256" key="4">
    <source>
        <dbReference type="PROSITE-ProRule" id="PRU00221"/>
    </source>
</evidence>
<dbReference type="Pfam" id="PF00400">
    <property type="entry name" value="WD40"/>
    <property type="match status" value="1"/>
</dbReference>
<dbReference type="InterPro" id="IPR051242">
    <property type="entry name" value="WD-EF-hand_domain"/>
</dbReference>
<feature type="domain" description="EF-hand" evidence="6">
    <location>
        <begin position="1496"/>
        <end position="1522"/>
    </location>
</feature>
<evidence type="ECO:0000256" key="5">
    <source>
        <dbReference type="SAM" id="MobiDB-lite"/>
    </source>
</evidence>
<evidence type="ECO:0000259" key="6">
    <source>
        <dbReference type="PROSITE" id="PS50222"/>
    </source>
</evidence>
<feature type="region of interest" description="Disordered" evidence="5">
    <location>
        <begin position="1343"/>
        <end position="1362"/>
    </location>
</feature>
<evidence type="ECO:0000256" key="2">
    <source>
        <dbReference type="ARBA" id="ARBA00022737"/>
    </source>
</evidence>
<dbReference type="InterPro" id="IPR003325">
    <property type="entry name" value="TerD"/>
</dbReference>
<dbReference type="InterPro" id="IPR011992">
    <property type="entry name" value="EF-hand-dom_pair"/>
</dbReference>
<organism evidence="7 8">
    <name type="scientific">Triparma columacea</name>
    <dbReference type="NCBI Taxonomy" id="722753"/>
    <lineage>
        <taxon>Eukaryota</taxon>
        <taxon>Sar</taxon>
        <taxon>Stramenopiles</taxon>
        <taxon>Ochrophyta</taxon>
        <taxon>Bolidophyceae</taxon>
        <taxon>Parmales</taxon>
        <taxon>Triparmaceae</taxon>
        <taxon>Triparma</taxon>
    </lineage>
</organism>
<dbReference type="EMBL" id="BRYA01000486">
    <property type="protein sequence ID" value="GMI49263.1"/>
    <property type="molecule type" value="Genomic_DNA"/>
</dbReference>
<dbReference type="Proteomes" id="UP001165065">
    <property type="component" value="Unassembled WGS sequence"/>
</dbReference>
<evidence type="ECO:0000313" key="7">
    <source>
        <dbReference type="EMBL" id="GMI49263.1"/>
    </source>
</evidence>
<dbReference type="InterPro" id="IPR015943">
    <property type="entry name" value="WD40/YVTN_repeat-like_dom_sf"/>
</dbReference>
<dbReference type="PROSITE" id="PS00678">
    <property type="entry name" value="WD_REPEATS_1"/>
    <property type="match status" value="1"/>
</dbReference>
<dbReference type="InterPro" id="IPR011047">
    <property type="entry name" value="Quinoprotein_ADH-like_sf"/>
</dbReference>
<proteinExistence type="predicted"/>
<evidence type="ECO:0000256" key="1">
    <source>
        <dbReference type="ARBA" id="ARBA00022574"/>
    </source>
</evidence>
<keyword evidence="1 4" id="KW-0853">WD repeat</keyword>
<dbReference type="SUPFAM" id="SSF47473">
    <property type="entry name" value="EF-hand"/>
    <property type="match status" value="1"/>
</dbReference>
<dbReference type="InterPro" id="IPR019775">
    <property type="entry name" value="WD40_repeat_CS"/>
</dbReference>
<dbReference type="Gene3D" id="1.10.238.10">
    <property type="entry name" value="EF-hand"/>
    <property type="match status" value="1"/>
</dbReference>
<sequence length="1649" mass="186040">MRSLELYWICSEGNDKQADLDVGLLLFNNKGVKLEEITFSNPTSSCNSISHLGDALGGGSDGDSETIICDLKSVNRRVYCIMLVATASTGTFDDVEQLGCRLLQRYSKSRGGGFVSKEMIRFRMDPSDPKVSSSNACVLFKLYRREQAATPNGAPPPGWILNTVGDCLQAKNVDDCVPTAQVNLRDIIPTVSVRGQEMPIVKVTDIIAFIHPVTLAFLRSHFPQEGFTPSSFVETMTRALFLENPELHEERQSTLLVRLLYELFEQIDVHGVHIVTWAEFTSFCVVAGMSEASASSLQCAPDMEYYYKSIEKFSHHGNKYAKVEVWDDVGKVCLVEERSSKVRILDWKTGKIQNVICVQNKKCYEQEPSEMNDGSSYNSVFDCIHFRHNSQNNIVIAASDYSLSFWKYEPHKRSITWSASINCEFVQRRLLYLPPTQHTKAALVSAGVDKVLSLWDIHTKKRRYHADDAHSDTITELHYVGHLGLVISVSIDKNVRLWDIETLRSRGKPLHHGEPIKSICSTSEKLLTCGPCCLVLWEFQSMSEILRYTIPTNSANFVKARLVFYDDLVNGPQLRVVTADVAGCIKIWTISSNATAGDGKCDLLNSFQCKLTLGALLDFAIAPPTAPCPWPSIYVSGSGRETQLFNSRRVKKKHLTMGYMVWCKSPGSLVTVEGGDVRAWDVTTGKETMTITSAFSSEVTCLTTDWPLNRKLYIGDSSGNVSIFTSFSGSKLSTRKIHKGAVSKILYCAYNKHIITVGHDQSIRIFIEAEGQLLDMRCVIDAHAGPIVEGGYCWRSSLLATVSGDEIKLWDFQDLQLQDSLPLHETEVTALAFLSPLPLLLSGDIQGRIFLWKTEMRGAMNSANATVLAVLSLESEYMHNVRNLSLFYDASDADMRSAPKKIIATDFAGAIAFWNVEDVLASLSGPKIEVIKESECRTSDEGYNSTLRYEKNGSYSTCRLNTSNFPTLTIPCSVSWEGHSECILSLTTLSGSNMVATTAADCMLRIWAAEETKVGIREYKEGALFGEIDSMDYQEVRFERLEHWNCPVVGVHSVGDEHRDIAKRILNEIKEEAEAINRRQSLMHLLPTEVLMQSAGSPTNGGGGGRMGRRRSSSYQESRKKLRQKKAMTAKDSFIRSVLTKIIDKKKNKATSQKRASIIMNDDNANAAFMELFDDGKKAAEEEDRKKRIQVRKIVENMRLVLRTANDSKTRGGKVIYGHLYGELKQRERERGMSFHETDTSLGEFATKKLNEEKEERRKWRIMERMKREEEHKIRKDMLREKYDDDYVDEPIQAIDNDGEEKKLAEEKEEVQDLDSFFITTRPKTPQFEYNLGDMYDNSSVGSVGSMGSTGSTWTKRDETDKEAMGRIGERIETTELKIEQEDRIDGTLGGRRRRKNSPSKTRMGKRMSLVALQTEFSRRSSHSMTADKKHELMEMKNRSIANATHFGTYTRTEVMELAELLYTMDVDGDGTIAASEFEHYIKKGKYGQTFAHLQFEVMDTDKSGEITPKEIIALVFHKASVFEQKRIGVAIGSEMKRRRELLEKRRTNKPKYHRISSRNMESAAALFDFFDVKKKGRVKLEDFAKVLRSEDGMGTVLVPQDVTEMLGGVAKKGYVDLDGWVMYSYDFRGPYEVVDSKTGEVFERRNEE</sequence>
<feature type="compositionally biased region" description="Basic residues" evidence="5">
    <location>
        <begin position="1391"/>
        <end position="1406"/>
    </location>
</feature>
<accession>A0A9W7GSD4</accession>
<feature type="domain" description="EF-hand" evidence="6">
    <location>
        <begin position="1453"/>
        <end position="1488"/>
    </location>
</feature>
<dbReference type="CDD" id="cd00051">
    <property type="entry name" value="EFh"/>
    <property type="match status" value="1"/>
</dbReference>
<dbReference type="InterPro" id="IPR001680">
    <property type="entry name" value="WD40_rpt"/>
</dbReference>